<dbReference type="PANTHER" id="PTHR23517">
    <property type="entry name" value="RESISTANCE PROTEIN MDTM, PUTATIVE-RELATED-RELATED"/>
    <property type="match status" value="1"/>
</dbReference>
<dbReference type="AlphaFoldDB" id="A0A2N6SXQ3"/>
<evidence type="ECO:0000256" key="8">
    <source>
        <dbReference type="RuleBase" id="RU003755"/>
    </source>
</evidence>
<proteinExistence type="inferred from homology"/>
<feature type="transmembrane region" description="Helical" evidence="10">
    <location>
        <begin position="530"/>
        <end position="548"/>
    </location>
</feature>
<dbReference type="SUPFAM" id="SSF103473">
    <property type="entry name" value="MFS general substrate transporter"/>
    <property type="match status" value="1"/>
</dbReference>
<evidence type="ECO:0000313" key="13">
    <source>
        <dbReference type="Proteomes" id="UP000235363"/>
    </source>
</evidence>
<evidence type="ECO:0000256" key="10">
    <source>
        <dbReference type="SAM" id="Phobius"/>
    </source>
</evidence>
<dbReference type="EMBL" id="PNHF01000020">
    <property type="protein sequence ID" value="PMC61852.1"/>
    <property type="molecule type" value="Genomic_DNA"/>
</dbReference>
<keyword evidence="6 10" id="KW-1133">Transmembrane helix</keyword>
<evidence type="ECO:0000256" key="5">
    <source>
        <dbReference type="ARBA" id="ARBA00022692"/>
    </source>
</evidence>
<sequence>MTAHGLRHHFPGFSFALQARIIGRVAHSPDRPGDHNSPGHDNRAEADQPSAAREHTAGDHVSPATTVDGGPTTGPGTGEKERTFFGQPWGLANLFGVEMWERFSFYGMQGILLYYMYYSVTEGGLGMNQAVATSIVGAYGGLVYMAALVGAWIADRLIGSERTLFYSAILIMLGHISLAVIPGVTGLAIGLVCVALGSGGLKTTASVVLGQLYSREDTRRDAGFSIFYMGVNIGALFGPLLTGWIWGMKGFHWGFGLAAVGMAIGLVQYVLMRKSTIGAAGHEVPNPLPKTKYLMALIGAVAVTVIAVALVATGIVPVDSLATIVTVLAGVAAVVLWLQMFMSDRTTAVEKHRLIAFIPMFVAGVLFFGIFQQQFTVIAIYSDQRLDRMIGGFEISPAWIQSINPIFIIIFSGIFAAMWTKLGKRQWTYPVKFGVANIIIGVSLFFFLPFVGGGANSTPILVIVWILFLFTMGELMLSPVGNSLATKLAPESYPTRMYAVWMMAVAMGTSLAGVLAGYYHPEDASAESNFFIVLGGLSIVIGAALIVGKKWIVARFEGVH</sequence>
<dbReference type="Pfam" id="PF00854">
    <property type="entry name" value="PTR2"/>
    <property type="match status" value="1"/>
</dbReference>
<feature type="transmembrane region" description="Helical" evidence="10">
    <location>
        <begin position="498"/>
        <end position="518"/>
    </location>
</feature>
<dbReference type="Gene3D" id="1.20.1250.20">
    <property type="entry name" value="MFS general substrate transporter like domains"/>
    <property type="match status" value="1"/>
</dbReference>
<comment type="caution">
    <text evidence="12">The sequence shown here is derived from an EMBL/GenBank/DDBJ whole genome shotgun (WGS) entry which is preliminary data.</text>
</comment>
<feature type="transmembrane region" description="Helical" evidence="10">
    <location>
        <begin position="458"/>
        <end position="477"/>
    </location>
</feature>
<protein>
    <submittedName>
        <fullName evidence="12">MFS transporter</fullName>
    </submittedName>
</protein>
<feature type="transmembrane region" description="Helical" evidence="10">
    <location>
        <begin position="103"/>
        <end position="120"/>
    </location>
</feature>
<evidence type="ECO:0000256" key="1">
    <source>
        <dbReference type="ARBA" id="ARBA00004651"/>
    </source>
</evidence>
<evidence type="ECO:0000313" key="12">
    <source>
        <dbReference type="EMBL" id="PMC61852.1"/>
    </source>
</evidence>
<dbReference type="GO" id="GO:0006857">
    <property type="term" value="P:oligopeptide transport"/>
    <property type="evidence" value="ECO:0007669"/>
    <property type="project" value="InterPro"/>
</dbReference>
<feature type="transmembrane region" description="Helical" evidence="10">
    <location>
        <begin position="253"/>
        <end position="272"/>
    </location>
</feature>
<feature type="transmembrane region" description="Helical" evidence="10">
    <location>
        <begin position="187"/>
        <end position="213"/>
    </location>
</feature>
<keyword evidence="3 8" id="KW-0813">Transport</keyword>
<name>A0A2N6SXQ3_9CORY</name>
<keyword evidence="5 8" id="KW-0812">Transmembrane</keyword>
<dbReference type="NCBIfam" id="TIGR00924">
    <property type="entry name" value="yjdL_sub1_fam"/>
    <property type="match status" value="1"/>
</dbReference>
<gene>
    <name evidence="12" type="ORF">CJ204_09075</name>
</gene>
<comment type="similarity">
    <text evidence="2 8">Belongs to the major facilitator superfamily. Proton-dependent oligopeptide transporter (POT/PTR) (TC 2.A.17) family.</text>
</comment>
<keyword evidence="4" id="KW-1003">Cell membrane</keyword>
<feature type="transmembrane region" description="Helical" evidence="10">
    <location>
        <begin position="398"/>
        <end position="419"/>
    </location>
</feature>
<dbReference type="InterPro" id="IPR018456">
    <property type="entry name" value="PTR2_symporter_CS"/>
</dbReference>
<dbReference type="InterPro" id="IPR005279">
    <property type="entry name" value="Dipep/tripep_permease"/>
</dbReference>
<dbReference type="PROSITE" id="PS50850">
    <property type="entry name" value="MFS"/>
    <property type="match status" value="1"/>
</dbReference>
<feature type="transmembrane region" description="Helical" evidence="10">
    <location>
        <begin position="225"/>
        <end position="247"/>
    </location>
</feature>
<evidence type="ECO:0000256" key="9">
    <source>
        <dbReference type="SAM" id="MobiDB-lite"/>
    </source>
</evidence>
<feature type="transmembrane region" description="Helical" evidence="10">
    <location>
        <begin position="293"/>
        <end position="315"/>
    </location>
</feature>
<evidence type="ECO:0000256" key="3">
    <source>
        <dbReference type="ARBA" id="ARBA00022448"/>
    </source>
</evidence>
<accession>A0A2N6SXQ3</accession>
<comment type="subcellular location">
    <subcellularLocation>
        <location evidence="1">Cell membrane</location>
        <topology evidence="1">Multi-pass membrane protein</topology>
    </subcellularLocation>
    <subcellularLocation>
        <location evidence="8">Membrane</location>
        <topology evidence="8">Multi-pass membrane protein</topology>
    </subcellularLocation>
</comment>
<feature type="domain" description="Major facilitator superfamily (MFS) profile" evidence="11">
    <location>
        <begin position="93"/>
        <end position="553"/>
    </location>
</feature>
<feature type="transmembrane region" description="Helical" evidence="10">
    <location>
        <begin position="321"/>
        <end position="342"/>
    </location>
</feature>
<keyword evidence="7 10" id="KW-0472">Membrane</keyword>
<feature type="transmembrane region" description="Helical" evidence="10">
    <location>
        <begin position="354"/>
        <end position="378"/>
    </location>
</feature>
<feature type="compositionally biased region" description="Basic and acidic residues" evidence="9">
    <location>
        <begin position="27"/>
        <end position="58"/>
    </location>
</feature>
<dbReference type="InterPro" id="IPR036259">
    <property type="entry name" value="MFS_trans_sf"/>
</dbReference>
<evidence type="ECO:0000256" key="4">
    <source>
        <dbReference type="ARBA" id="ARBA00022475"/>
    </source>
</evidence>
<organism evidence="12 13">
    <name type="scientific">Corynebacterium xerosis</name>
    <dbReference type="NCBI Taxonomy" id="1725"/>
    <lineage>
        <taxon>Bacteria</taxon>
        <taxon>Bacillati</taxon>
        <taxon>Actinomycetota</taxon>
        <taxon>Actinomycetes</taxon>
        <taxon>Mycobacteriales</taxon>
        <taxon>Corynebacteriaceae</taxon>
        <taxon>Corynebacterium</taxon>
    </lineage>
</organism>
<evidence type="ECO:0000259" key="11">
    <source>
        <dbReference type="PROSITE" id="PS50850"/>
    </source>
</evidence>
<feature type="transmembrane region" description="Helical" evidence="10">
    <location>
        <begin position="431"/>
        <end position="452"/>
    </location>
</feature>
<dbReference type="Proteomes" id="UP000235363">
    <property type="component" value="Unassembled WGS sequence"/>
</dbReference>
<evidence type="ECO:0000256" key="2">
    <source>
        <dbReference type="ARBA" id="ARBA00005982"/>
    </source>
</evidence>
<dbReference type="GO" id="GO:0005886">
    <property type="term" value="C:plasma membrane"/>
    <property type="evidence" value="ECO:0007669"/>
    <property type="project" value="UniProtKB-SubCell"/>
</dbReference>
<dbReference type="InterPro" id="IPR000109">
    <property type="entry name" value="POT_fam"/>
</dbReference>
<dbReference type="PANTHER" id="PTHR23517:SF15">
    <property type="entry name" value="PROTON-DEPENDENT OLIGOPEPTIDE FAMILY TRANSPORT PROTEIN"/>
    <property type="match status" value="1"/>
</dbReference>
<dbReference type="InterPro" id="IPR020846">
    <property type="entry name" value="MFS_dom"/>
</dbReference>
<dbReference type="STRING" id="1725.WU86_06495"/>
<dbReference type="CDD" id="cd17346">
    <property type="entry name" value="MFS_DtpA_like"/>
    <property type="match status" value="1"/>
</dbReference>
<evidence type="ECO:0000256" key="6">
    <source>
        <dbReference type="ARBA" id="ARBA00022989"/>
    </source>
</evidence>
<feature type="transmembrane region" description="Helical" evidence="10">
    <location>
        <begin position="164"/>
        <end position="181"/>
    </location>
</feature>
<dbReference type="InterPro" id="IPR050171">
    <property type="entry name" value="MFS_Transporters"/>
</dbReference>
<reference evidence="12 13" key="1">
    <citation type="submission" date="2017-09" db="EMBL/GenBank/DDBJ databases">
        <title>Bacterial strain isolated from the female urinary microbiota.</title>
        <authorList>
            <person name="Thomas-White K."/>
            <person name="Kumar N."/>
            <person name="Forster S."/>
            <person name="Putonti C."/>
            <person name="Lawley T."/>
            <person name="Wolfe A.J."/>
        </authorList>
    </citation>
    <scope>NUCLEOTIDE SEQUENCE [LARGE SCALE GENOMIC DNA]</scope>
    <source>
        <strain evidence="12 13">UMB0908</strain>
    </source>
</reference>
<feature type="transmembrane region" description="Helical" evidence="10">
    <location>
        <begin position="132"/>
        <end position="152"/>
    </location>
</feature>
<evidence type="ECO:0000256" key="7">
    <source>
        <dbReference type="ARBA" id="ARBA00023136"/>
    </source>
</evidence>
<dbReference type="GO" id="GO:1904680">
    <property type="term" value="F:peptide transmembrane transporter activity"/>
    <property type="evidence" value="ECO:0007669"/>
    <property type="project" value="InterPro"/>
</dbReference>
<feature type="region of interest" description="Disordered" evidence="9">
    <location>
        <begin position="26"/>
        <end position="82"/>
    </location>
</feature>
<dbReference type="PROSITE" id="PS01023">
    <property type="entry name" value="PTR2_2"/>
    <property type="match status" value="1"/>
</dbReference>